<reference evidence="3" key="2">
    <citation type="submission" date="2020-06" db="EMBL/GenBank/DDBJ databases">
        <title>Helianthus annuus Genome sequencing and assembly Release 2.</title>
        <authorList>
            <person name="Gouzy J."/>
            <person name="Langlade N."/>
            <person name="Munos S."/>
        </authorList>
    </citation>
    <scope>NUCLEOTIDE SEQUENCE</scope>
    <source>
        <tissue evidence="3">Leaves</tissue>
    </source>
</reference>
<protein>
    <submittedName>
        <fullName evidence="3">P-loop containing nucleoside triphosphate hydrolase</fullName>
    </submittedName>
</protein>
<organism evidence="3 4">
    <name type="scientific">Helianthus annuus</name>
    <name type="common">Common sunflower</name>
    <dbReference type="NCBI Taxonomy" id="4232"/>
    <lineage>
        <taxon>Eukaryota</taxon>
        <taxon>Viridiplantae</taxon>
        <taxon>Streptophyta</taxon>
        <taxon>Embryophyta</taxon>
        <taxon>Tracheophyta</taxon>
        <taxon>Spermatophyta</taxon>
        <taxon>Magnoliopsida</taxon>
        <taxon>eudicotyledons</taxon>
        <taxon>Gunneridae</taxon>
        <taxon>Pentapetalae</taxon>
        <taxon>asterids</taxon>
        <taxon>campanulids</taxon>
        <taxon>Asterales</taxon>
        <taxon>Asteraceae</taxon>
        <taxon>Asteroideae</taxon>
        <taxon>Heliantheae alliance</taxon>
        <taxon>Heliantheae</taxon>
        <taxon>Helianthus</taxon>
    </lineage>
</organism>
<gene>
    <name evidence="3" type="ORF">HanXRQr2_Chr08g0353321</name>
</gene>
<dbReference type="Gene3D" id="3.40.50.300">
    <property type="entry name" value="P-loop containing nucleotide triphosphate hydrolases"/>
    <property type="match status" value="1"/>
</dbReference>
<dbReference type="InterPro" id="IPR027417">
    <property type="entry name" value="P-loop_NTPase"/>
</dbReference>
<keyword evidence="3" id="KW-0378">Hydrolase</keyword>
<accession>A0A9K3IHB3</accession>
<dbReference type="GO" id="GO:0016787">
    <property type="term" value="F:hydrolase activity"/>
    <property type="evidence" value="ECO:0007669"/>
    <property type="project" value="UniProtKB-KW"/>
</dbReference>
<dbReference type="EMBL" id="MNCJ02000323">
    <property type="protein sequence ID" value="KAF5796587.1"/>
    <property type="molecule type" value="Genomic_DNA"/>
</dbReference>
<evidence type="ECO:0000259" key="2">
    <source>
        <dbReference type="Pfam" id="PF00931"/>
    </source>
</evidence>
<dbReference type="Pfam" id="PF00931">
    <property type="entry name" value="NB-ARC"/>
    <property type="match status" value="1"/>
</dbReference>
<dbReference type="Proteomes" id="UP000215914">
    <property type="component" value="Unassembled WGS sequence"/>
</dbReference>
<dbReference type="AlphaFoldDB" id="A0A9K3IHB3"/>
<dbReference type="GO" id="GO:0006952">
    <property type="term" value="P:defense response"/>
    <property type="evidence" value="ECO:0007669"/>
    <property type="project" value="InterPro"/>
</dbReference>
<dbReference type="Gramene" id="mRNA:HanXRQr2_Chr08g0353321">
    <property type="protein sequence ID" value="mRNA:HanXRQr2_Chr08g0353321"/>
    <property type="gene ID" value="HanXRQr2_Chr08g0353321"/>
</dbReference>
<dbReference type="InterPro" id="IPR042197">
    <property type="entry name" value="Apaf_helical"/>
</dbReference>
<evidence type="ECO:0000313" key="4">
    <source>
        <dbReference type="Proteomes" id="UP000215914"/>
    </source>
</evidence>
<name>A0A9K3IHB3_HELAN</name>
<sequence>MLKTKLCSRKVLLVLDDVDHKYQLEALAGDLYWFKTGSRIIITTRDEQVLIAHKVKWIREVNLLSDEEAIGLFSRDAFGKDIPVQEYEMQSLEVVRYAVGLPLTVKVSGSFLCGKDKPEWVDVLARLKTIPLKVLEKLESIKLR</sequence>
<dbReference type="SUPFAM" id="SSF52540">
    <property type="entry name" value="P-loop containing nucleoside triphosphate hydrolases"/>
    <property type="match status" value="1"/>
</dbReference>
<comment type="caution">
    <text evidence="3">The sequence shown here is derived from an EMBL/GenBank/DDBJ whole genome shotgun (WGS) entry which is preliminary data.</text>
</comment>
<reference evidence="3" key="1">
    <citation type="journal article" date="2017" name="Nature">
        <title>The sunflower genome provides insights into oil metabolism, flowering and Asterid evolution.</title>
        <authorList>
            <person name="Badouin H."/>
            <person name="Gouzy J."/>
            <person name="Grassa C.J."/>
            <person name="Murat F."/>
            <person name="Staton S.E."/>
            <person name="Cottret L."/>
            <person name="Lelandais-Briere C."/>
            <person name="Owens G.L."/>
            <person name="Carrere S."/>
            <person name="Mayjonade B."/>
            <person name="Legrand L."/>
            <person name="Gill N."/>
            <person name="Kane N.C."/>
            <person name="Bowers J.E."/>
            <person name="Hubner S."/>
            <person name="Bellec A."/>
            <person name="Berard A."/>
            <person name="Berges H."/>
            <person name="Blanchet N."/>
            <person name="Boniface M.C."/>
            <person name="Brunel D."/>
            <person name="Catrice O."/>
            <person name="Chaidir N."/>
            <person name="Claudel C."/>
            <person name="Donnadieu C."/>
            <person name="Faraut T."/>
            <person name="Fievet G."/>
            <person name="Helmstetter N."/>
            <person name="King M."/>
            <person name="Knapp S.J."/>
            <person name="Lai Z."/>
            <person name="Le Paslier M.C."/>
            <person name="Lippi Y."/>
            <person name="Lorenzon L."/>
            <person name="Mandel J.R."/>
            <person name="Marage G."/>
            <person name="Marchand G."/>
            <person name="Marquand E."/>
            <person name="Bret-Mestries E."/>
            <person name="Morien E."/>
            <person name="Nambeesan S."/>
            <person name="Nguyen T."/>
            <person name="Pegot-Espagnet P."/>
            <person name="Pouilly N."/>
            <person name="Raftis F."/>
            <person name="Sallet E."/>
            <person name="Schiex T."/>
            <person name="Thomas J."/>
            <person name="Vandecasteele C."/>
            <person name="Vares D."/>
            <person name="Vear F."/>
            <person name="Vautrin S."/>
            <person name="Crespi M."/>
            <person name="Mangin B."/>
            <person name="Burke J.M."/>
            <person name="Salse J."/>
            <person name="Munos S."/>
            <person name="Vincourt P."/>
            <person name="Rieseberg L.H."/>
            <person name="Langlade N.B."/>
        </authorList>
    </citation>
    <scope>NUCLEOTIDE SEQUENCE</scope>
    <source>
        <tissue evidence="3">Leaves</tissue>
    </source>
</reference>
<evidence type="ECO:0000256" key="1">
    <source>
        <dbReference type="ARBA" id="ARBA00022614"/>
    </source>
</evidence>
<dbReference type="PANTHER" id="PTHR11017:SF544">
    <property type="entry name" value="ADP-RIBOSYL CYCLASE_CYCLIC ADP-RIBOSE HYDROLASE"/>
    <property type="match status" value="1"/>
</dbReference>
<keyword evidence="4" id="KW-1185">Reference proteome</keyword>
<keyword evidence="1" id="KW-0433">Leucine-rich repeat</keyword>
<proteinExistence type="predicted"/>
<dbReference type="PANTHER" id="PTHR11017">
    <property type="entry name" value="LEUCINE-RICH REPEAT-CONTAINING PROTEIN"/>
    <property type="match status" value="1"/>
</dbReference>
<feature type="domain" description="NB-ARC" evidence="2">
    <location>
        <begin position="2"/>
        <end position="80"/>
    </location>
</feature>
<dbReference type="InterPro" id="IPR002182">
    <property type="entry name" value="NB-ARC"/>
</dbReference>
<evidence type="ECO:0000313" key="3">
    <source>
        <dbReference type="EMBL" id="KAF5796587.1"/>
    </source>
</evidence>
<dbReference type="PRINTS" id="PR00364">
    <property type="entry name" value="DISEASERSIST"/>
</dbReference>
<dbReference type="InterPro" id="IPR044974">
    <property type="entry name" value="Disease_R_plants"/>
</dbReference>
<dbReference type="GO" id="GO:0043531">
    <property type="term" value="F:ADP binding"/>
    <property type="evidence" value="ECO:0007669"/>
    <property type="project" value="InterPro"/>
</dbReference>
<dbReference type="Gene3D" id="1.10.8.430">
    <property type="entry name" value="Helical domain of apoptotic protease-activating factors"/>
    <property type="match status" value="1"/>
</dbReference>